<protein>
    <submittedName>
        <fullName evidence="2">Lysine exporter LysO family protein</fullName>
    </submittedName>
</protein>
<reference evidence="2" key="1">
    <citation type="journal article" date="2021" name="PeerJ">
        <title>Extensive microbial diversity within the chicken gut microbiome revealed by metagenomics and culture.</title>
        <authorList>
            <person name="Gilroy R."/>
            <person name="Ravi A."/>
            <person name="Getino M."/>
            <person name="Pursley I."/>
            <person name="Horton D.L."/>
            <person name="Alikhan N.F."/>
            <person name="Baker D."/>
            <person name="Gharbi K."/>
            <person name="Hall N."/>
            <person name="Watson M."/>
            <person name="Adriaenssens E.M."/>
            <person name="Foster-Nyarko E."/>
            <person name="Jarju S."/>
            <person name="Secka A."/>
            <person name="Antonio M."/>
            <person name="Oren A."/>
            <person name="Chaudhuri R.R."/>
            <person name="La Ragione R."/>
            <person name="Hildebrand F."/>
            <person name="Pallen M.J."/>
        </authorList>
    </citation>
    <scope>NUCLEOTIDE SEQUENCE</scope>
    <source>
        <strain evidence="2">ChiSxjej3B15-24422</strain>
    </source>
</reference>
<dbReference type="Pfam" id="PF03956">
    <property type="entry name" value="Lys_export"/>
    <property type="match status" value="1"/>
</dbReference>
<gene>
    <name evidence="2" type="ORF">H9831_10580</name>
</gene>
<reference evidence="2" key="2">
    <citation type="submission" date="2021-04" db="EMBL/GenBank/DDBJ databases">
        <authorList>
            <person name="Gilroy R."/>
        </authorList>
    </citation>
    <scope>NUCLEOTIDE SEQUENCE</scope>
    <source>
        <strain evidence="2">ChiSxjej3B15-24422</strain>
    </source>
</reference>
<organism evidence="2 3">
    <name type="scientific">Candidatus Eisenbergiella pullistercoris</name>
    <dbReference type="NCBI Taxonomy" id="2838555"/>
    <lineage>
        <taxon>Bacteria</taxon>
        <taxon>Bacillati</taxon>
        <taxon>Bacillota</taxon>
        <taxon>Clostridia</taxon>
        <taxon>Lachnospirales</taxon>
        <taxon>Lachnospiraceae</taxon>
        <taxon>Eisenbergiella</taxon>
    </lineage>
</organism>
<dbReference type="InterPro" id="IPR005642">
    <property type="entry name" value="LysO"/>
</dbReference>
<dbReference type="GO" id="GO:0005886">
    <property type="term" value="C:plasma membrane"/>
    <property type="evidence" value="ECO:0007669"/>
    <property type="project" value="TreeGrafter"/>
</dbReference>
<feature type="transmembrane region" description="Helical" evidence="1">
    <location>
        <begin position="79"/>
        <end position="102"/>
    </location>
</feature>
<comment type="caution">
    <text evidence="2">The sequence shown here is derived from an EMBL/GenBank/DDBJ whole genome shotgun (WGS) entry which is preliminary data.</text>
</comment>
<dbReference type="EMBL" id="DXDD01000131">
    <property type="protein sequence ID" value="HIY61104.1"/>
    <property type="molecule type" value="Genomic_DNA"/>
</dbReference>
<feature type="transmembrane region" description="Helical" evidence="1">
    <location>
        <begin position="187"/>
        <end position="212"/>
    </location>
</feature>
<keyword evidence="1" id="KW-0472">Membrane</keyword>
<name>A0A9D2C7N1_9FIRM</name>
<keyword evidence="1" id="KW-1133">Transmembrane helix</keyword>
<evidence type="ECO:0000313" key="3">
    <source>
        <dbReference type="Proteomes" id="UP000824007"/>
    </source>
</evidence>
<feature type="transmembrane region" description="Helical" evidence="1">
    <location>
        <begin position="114"/>
        <end position="138"/>
    </location>
</feature>
<sequence>MSKKEPSGKKGRDLTVLIALFSLSFGVVCGAAGAARLLLSCLISRKDLILYLLMFSVGISIGLHHGLIRSIRQYHLRIFILPAGVILGSLLGGAVCGLITGRSVFEGAAVAGGLGWYSLAGVTLENLIGVQTGSIAFLSNLMRELFSFFSIPFLSRKNYYACIAAAGATSEDTTLPLMIRYTSEETVILSVLNGAICSAFVPVLLSLCFWLSGL</sequence>
<accession>A0A9D2C7N1</accession>
<dbReference type="Proteomes" id="UP000824007">
    <property type="component" value="Unassembled WGS sequence"/>
</dbReference>
<dbReference type="GO" id="GO:0015661">
    <property type="term" value="F:L-lysine efflux transmembrane transporter activity"/>
    <property type="evidence" value="ECO:0007669"/>
    <property type="project" value="InterPro"/>
</dbReference>
<evidence type="ECO:0000313" key="2">
    <source>
        <dbReference type="EMBL" id="HIY61104.1"/>
    </source>
</evidence>
<dbReference type="PANTHER" id="PTHR35804:SF1">
    <property type="entry name" value="LYSINE EXPORTER LYSO"/>
    <property type="match status" value="1"/>
</dbReference>
<feature type="transmembrane region" description="Helical" evidence="1">
    <location>
        <begin position="49"/>
        <end position="67"/>
    </location>
</feature>
<proteinExistence type="predicted"/>
<dbReference type="PANTHER" id="PTHR35804">
    <property type="entry name" value="LYSINE EXPORTER LYSO"/>
    <property type="match status" value="1"/>
</dbReference>
<dbReference type="AlphaFoldDB" id="A0A9D2C7N1"/>
<keyword evidence="1" id="KW-0812">Transmembrane</keyword>
<evidence type="ECO:0000256" key="1">
    <source>
        <dbReference type="SAM" id="Phobius"/>
    </source>
</evidence>